<dbReference type="Pfam" id="PF00589">
    <property type="entry name" value="Phage_integrase"/>
    <property type="match status" value="1"/>
</dbReference>
<dbReference type="Proteomes" id="UP000033123">
    <property type="component" value="Chromosome"/>
</dbReference>
<dbReference type="InterPro" id="IPR011010">
    <property type="entry name" value="DNA_brk_join_enz"/>
</dbReference>
<dbReference type="EMBL" id="CP009508">
    <property type="protein sequence ID" value="AKB35427.1"/>
    <property type="molecule type" value="Genomic_DNA"/>
</dbReference>
<evidence type="ECO:0000256" key="1">
    <source>
        <dbReference type="ARBA" id="ARBA00023172"/>
    </source>
</evidence>
<dbReference type="InterPro" id="IPR013762">
    <property type="entry name" value="Integrase-like_cat_sf"/>
</dbReference>
<evidence type="ECO:0000313" key="4">
    <source>
        <dbReference type="Proteomes" id="UP000033123"/>
    </source>
</evidence>
<dbReference type="InterPro" id="IPR002104">
    <property type="entry name" value="Integrase_catalytic"/>
</dbReference>
<organism evidence="3 4">
    <name type="scientific">Methanosarcina siciliae C2J</name>
    <dbReference type="NCBI Taxonomy" id="1434118"/>
    <lineage>
        <taxon>Archaea</taxon>
        <taxon>Methanobacteriati</taxon>
        <taxon>Methanobacteriota</taxon>
        <taxon>Stenosarchaea group</taxon>
        <taxon>Methanomicrobia</taxon>
        <taxon>Methanosarcinales</taxon>
        <taxon>Methanosarcinaceae</taxon>
        <taxon>Methanosarcina</taxon>
    </lineage>
</organism>
<protein>
    <recommendedName>
        <fullName evidence="2">Tyr recombinase domain-containing protein</fullName>
    </recommendedName>
</protein>
<dbReference type="PATRIC" id="fig|1434118.4.peg.1064"/>
<dbReference type="InterPro" id="IPR050090">
    <property type="entry name" value="Tyrosine_recombinase_XerCD"/>
</dbReference>
<gene>
    <name evidence="3" type="ORF">MSSAC_0837</name>
</gene>
<dbReference type="AlphaFoldDB" id="A0A0E3PJY3"/>
<dbReference type="GO" id="GO:0006310">
    <property type="term" value="P:DNA recombination"/>
    <property type="evidence" value="ECO:0007669"/>
    <property type="project" value="UniProtKB-KW"/>
</dbReference>
<proteinExistence type="predicted"/>
<evidence type="ECO:0000313" key="3">
    <source>
        <dbReference type="EMBL" id="AKB35427.1"/>
    </source>
</evidence>
<dbReference type="KEGG" id="msj:MSSAC_0837"/>
<evidence type="ECO:0000259" key="2">
    <source>
        <dbReference type="PROSITE" id="PS51898"/>
    </source>
</evidence>
<dbReference type="STRING" id="1434118.MSSAC_0837"/>
<dbReference type="HOGENOM" id="CLU_027562_2_2_2"/>
<reference evidence="3 4" key="1">
    <citation type="submission" date="2014-07" db="EMBL/GenBank/DDBJ databases">
        <title>Methanogenic archaea and the global carbon cycle.</title>
        <authorList>
            <person name="Henriksen J.R."/>
            <person name="Luke J."/>
            <person name="Reinhart S."/>
            <person name="Benedict M.N."/>
            <person name="Youngblut N.D."/>
            <person name="Metcalf M.E."/>
            <person name="Whitaker R.J."/>
            <person name="Metcalf W.W."/>
        </authorList>
    </citation>
    <scope>NUCLEOTIDE SEQUENCE [LARGE SCALE GENOMIC DNA]</scope>
    <source>
        <strain evidence="3 4">C2J</strain>
    </source>
</reference>
<dbReference type="SUPFAM" id="SSF56349">
    <property type="entry name" value="DNA breaking-rejoining enzymes"/>
    <property type="match status" value="1"/>
</dbReference>
<dbReference type="PANTHER" id="PTHR30349">
    <property type="entry name" value="PHAGE INTEGRASE-RELATED"/>
    <property type="match status" value="1"/>
</dbReference>
<feature type="domain" description="Tyr recombinase" evidence="2">
    <location>
        <begin position="207"/>
        <end position="386"/>
    </location>
</feature>
<keyword evidence="1" id="KW-0233">DNA recombination</keyword>
<dbReference type="GO" id="GO:0003677">
    <property type="term" value="F:DNA binding"/>
    <property type="evidence" value="ECO:0007669"/>
    <property type="project" value="InterPro"/>
</dbReference>
<name>A0A0E3PJY3_9EURY</name>
<dbReference type="Gene3D" id="1.10.443.10">
    <property type="entry name" value="Intergrase catalytic core"/>
    <property type="match status" value="1"/>
</dbReference>
<dbReference type="PROSITE" id="PS51898">
    <property type="entry name" value="TYR_RECOMBINASE"/>
    <property type="match status" value="1"/>
</dbReference>
<accession>A0A0E3PJY3</accession>
<dbReference type="PANTHER" id="PTHR30349:SF87">
    <property type="entry name" value="TRANSPOSASE A"/>
    <property type="match status" value="1"/>
</dbReference>
<dbReference type="GO" id="GO:0015074">
    <property type="term" value="P:DNA integration"/>
    <property type="evidence" value="ECO:0007669"/>
    <property type="project" value="InterPro"/>
</dbReference>
<sequence length="465" mass="52758">MLPPSSAIPSTKTDMSFVGVGIIVISAARATIPTTSITTLVDKILQALQTRFYLLYNLYIDNGELTLSRSKTNPRKRLTDSEKLEKKLSNLKETGASENNIQLVVKYIKSQTRQGKSKVSGLTYTTSLRYVLKNTRFEFDKVTQEDIEDFLDLLETWTCESGRNKGELLSPFTKNTIKMQFKSFMQFIGKGEEVKIVRCKNLKGSKLPEDILTKDEVLEIVKHAGSIRDKALFGLLYESGCRVGEILSMKVKNVDFLENGGVAVTFPKGKTGPRRVLIFNFAPLLRQWLDTHPLKEDPNASLWPVDDYRHSPLSDIGLRYLLRETVKRTNIKKRVWIHGFRHARATHLSEHLTEQQMKIFLGWTPGSDMPAVYCHLSGKDMDKAIKTMYGIEEIENPIDSMKPGKCARCGEMNVSNALYCFRCGLPLNRDTANDIENNKSQISKEFLLSAFNDPEIQQMIKKLSN</sequence>